<evidence type="ECO:0000313" key="1">
    <source>
        <dbReference type="EMBL" id="KAK5834394.1"/>
    </source>
</evidence>
<comment type="caution">
    <text evidence="1">The sequence shown here is derived from an EMBL/GenBank/DDBJ whole genome shotgun (WGS) entry which is preliminary data.</text>
</comment>
<gene>
    <name evidence="1" type="ORF">PVK06_018272</name>
</gene>
<dbReference type="PANTHER" id="PTHR47074:SF11">
    <property type="entry name" value="REVERSE TRANSCRIPTASE-LIKE PROTEIN"/>
    <property type="match status" value="1"/>
</dbReference>
<name>A0ABR0Q5S7_GOSAR</name>
<dbReference type="EMBL" id="JARKNE010000005">
    <property type="protein sequence ID" value="KAK5834394.1"/>
    <property type="molecule type" value="Genomic_DNA"/>
</dbReference>
<sequence length="100" mass="11241">MRGGLLKALRWQPPISGLFKYNVDVSVFVDELTVRIGLVLGDSRGDLIKGHLAFERVTFSPRLAEAFAIREALLWLKSNHYDHIIVELHGSGTCIESIYC</sequence>
<keyword evidence="2" id="KW-1185">Reference proteome</keyword>
<proteinExistence type="predicted"/>
<dbReference type="Proteomes" id="UP001358586">
    <property type="component" value="Chromosome 5"/>
</dbReference>
<organism evidence="1 2">
    <name type="scientific">Gossypium arboreum</name>
    <name type="common">Tree cotton</name>
    <name type="synonym">Gossypium nanking</name>
    <dbReference type="NCBI Taxonomy" id="29729"/>
    <lineage>
        <taxon>Eukaryota</taxon>
        <taxon>Viridiplantae</taxon>
        <taxon>Streptophyta</taxon>
        <taxon>Embryophyta</taxon>
        <taxon>Tracheophyta</taxon>
        <taxon>Spermatophyta</taxon>
        <taxon>Magnoliopsida</taxon>
        <taxon>eudicotyledons</taxon>
        <taxon>Gunneridae</taxon>
        <taxon>Pentapetalae</taxon>
        <taxon>rosids</taxon>
        <taxon>malvids</taxon>
        <taxon>Malvales</taxon>
        <taxon>Malvaceae</taxon>
        <taxon>Malvoideae</taxon>
        <taxon>Gossypium</taxon>
    </lineage>
</organism>
<reference evidence="1 2" key="1">
    <citation type="submission" date="2023-03" db="EMBL/GenBank/DDBJ databases">
        <title>WGS of Gossypium arboreum.</title>
        <authorList>
            <person name="Yu D."/>
        </authorList>
    </citation>
    <scope>NUCLEOTIDE SEQUENCE [LARGE SCALE GENOMIC DNA]</scope>
    <source>
        <tissue evidence="1">Leaf</tissue>
    </source>
</reference>
<accession>A0ABR0Q5S7</accession>
<evidence type="ECO:0000313" key="2">
    <source>
        <dbReference type="Proteomes" id="UP001358586"/>
    </source>
</evidence>
<protein>
    <recommendedName>
        <fullName evidence="3">RNase H type-1 domain-containing protein</fullName>
    </recommendedName>
</protein>
<evidence type="ECO:0008006" key="3">
    <source>
        <dbReference type="Google" id="ProtNLM"/>
    </source>
</evidence>
<dbReference type="InterPro" id="IPR052929">
    <property type="entry name" value="RNase_H-like_EbsB-rel"/>
</dbReference>
<dbReference type="PANTHER" id="PTHR47074">
    <property type="entry name" value="BNAC02G40300D PROTEIN"/>
    <property type="match status" value="1"/>
</dbReference>